<keyword evidence="1" id="KW-0812">Transmembrane</keyword>
<name>A0ABR4I1W0_9EURO</name>
<sequence length="151" mass="16660">MYYLVGWTRSRVSHALVTGVAASGSSRCPTEKIRVDSTFSSPLHDYRRAWALQLPVSCLILFFSILLLFGKSGVSLVHAGSEFCLILECDGRIVEGSFSVFPLSKRLFFVASSGVVCSLSILIIWLSQSLEAHQMTQLLALRLSSEKTRSN</sequence>
<keyword evidence="3" id="KW-1185">Reference proteome</keyword>
<feature type="transmembrane region" description="Helical" evidence="1">
    <location>
        <begin position="49"/>
        <end position="69"/>
    </location>
</feature>
<organism evidence="2 3">
    <name type="scientific">Aspergillus cavernicola</name>
    <dbReference type="NCBI Taxonomy" id="176166"/>
    <lineage>
        <taxon>Eukaryota</taxon>
        <taxon>Fungi</taxon>
        <taxon>Dikarya</taxon>
        <taxon>Ascomycota</taxon>
        <taxon>Pezizomycotina</taxon>
        <taxon>Eurotiomycetes</taxon>
        <taxon>Eurotiomycetidae</taxon>
        <taxon>Eurotiales</taxon>
        <taxon>Aspergillaceae</taxon>
        <taxon>Aspergillus</taxon>
        <taxon>Aspergillus subgen. Nidulantes</taxon>
    </lineage>
</organism>
<protein>
    <submittedName>
        <fullName evidence="2">Uncharacterized protein</fullName>
    </submittedName>
</protein>
<accession>A0ABR4I1W0</accession>
<dbReference type="Proteomes" id="UP001610335">
    <property type="component" value="Unassembled WGS sequence"/>
</dbReference>
<dbReference type="EMBL" id="JBFXLS010000062">
    <property type="protein sequence ID" value="KAL2821734.1"/>
    <property type="molecule type" value="Genomic_DNA"/>
</dbReference>
<feature type="transmembrane region" description="Helical" evidence="1">
    <location>
        <begin position="107"/>
        <end position="126"/>
    </location>
</feature>
<keyword evidence="1" id="KW-0472">Membrane</keyword>
<evidence type="ECO:0000313" key="3">
    <source>
        <dbReference type="Proteomes" id="UP001610335"/>
    </source>
</evidence>
<gene>
    <name evidence="2" type="ORF">BDW59DRAFT_108837</name>
</gene>
<keyword evidence="1" id="KW-1133">Transmembrane helix</keyword>
<evidence type="ECO:0000313" key="2">
    <source>
        <dbReference type="EMBL" id="KAL2821734.1"/>
    </source>
</evidence>
<evidence type="ECO:0000256" key="1">
    <source>
        <dbReference type="SAM" id="Phobius"/>
    </source>
</evidence>
<proteinExistence type="predicted"/>
<reference evidence="2 3" key="1">
    <citation type="submission" date="2024-07" db="EMBL/GenBank/DDBJ databases">
        <title>Section-level genome sequencing and comparative genomics of Aspergillus sections Usti and Cavernicolus.</title>
        <authorList>
            <consortium name="Lawrence Berkeley National Laboratory"/>
            <person name="Nybo J.L."/>
            <person name="Vesth T.C."/>
            <person name="Theobald S."/>
            <person name="Frisvad J.C."/>
            <person name="Larsen T.O."/>
            <person name="Kjaerboelling I."/>
            <person name="Rothschild-Mancinelli K."/>
            <person name="Lyhne E.K."/>
            <person name="Kogle M.E."/>
            <person name="Barry K."/>
            <person name="Clum A."/>
            <person name="Na H."/>
            <person name="Ledsgaard L."/>
            <person name="Lin J."/>
            <person name="Lipzen A."/>
            <person name="Kuo A."/>
            <person name="Riley R."/>
            <person name="Mondo S."/>
            <person name="LaButti K."/>
            <person name="Haridas S."/>
            <person name="Pangalinan J."/>
            <person name="Salamov A.A."/>
            <person name="Simmons B.A."/>
            <person name="Magnuson J.K."/>
            <person name="Chen J."/>
            <person name="Drula E."/>
            <person name="Henrissat B."/>
            <person name="Wiebenga A."/>
            <person name="Lubbers R.J."/>
            <person name="Gomes A.C."/>
            <person name="Makela M.R."/>
            <person name="Stajich J."/>
            <person name="Grigoriev I.V."/>
            <person name="Mortensen U.H."/>
            <person name="De vries R.P."/>
            <person name="Baker S.E."/>
            <person name="Andersen M.R."/>
        </authorList>
    </citation>
    <scope>NUCLEOTIDE SEQUENCE [LARGE SCALE GENOMIC DNA]</scope>
    <source>
        <strain evidence="2 3">CBS 600.67</strain>
    </source>
</reference>
<comment type="caution">
    <text evidence="2">The sequence shown here is derived from an EMBL/GenBank/DDBJ whole genome shotgun (WGS) entry which is preliminary data.</text>
</comment>